<proteinExistence type="predicted"/>
<dbReference type="InterPro" id="IPR018756">
    <property type="entry name" value="DUF2314"/>
</dbReference>
<name>A0ABY9YTI0_9GAMM</name>
<keyword evidence="3" id="KW-1185">Reference proteome</keyword>
<evidence type="ECO:0000313" key="3">
    <source>
        <dbReference type="Proteomes" id="UP001302072"/>
    </source>
</evidence>
<gene>
    <name evidence="2" type="ORF">PDM29_07905</name>
</gene>
<organism evidence="2 3">
    <name type="scientific">Stenotrophomonas oahuensis</name>
    <dbReference type="NCBI Taxonomy" id="3003271"/>
    <lineage>
        <taxon>Bacteria</taxon>
        <taxon>Pseudomonadati</taxon>
        <taxon>Pseudomonadota</taxon>
        <taxon>Gammaproteobacteria</taxon>
        <taxon>Lysobacterales</taxon>
        <taxon>Lysobacteraceae</taxon>
        <taxon>Stenotrophomonas</taxon>
    </lineage>
</organism>
<evidence type="ECO:0000259" key="1">
    <source>
        <dbReference type="Pfam" id="PF10077"/>
    </source>
</evidence>
<evidence type="ECO:0000313" key="2">
    <source>
        <dbReference type="EMBL" id="WNH54186.1"/>
    </source>
</evidence>
<feature type="domain" description="DUF2314" evidence="1">
    <location>
        <begin position="29"/>
        <end position="152"/>
    </location>
</feature>
<dbReference type="Proteomes" id="UP001302072">
    <property type="component" value="Chromosome"/>
</dbReference>
<reference evidence="2 3" key="1">
    <citation type="submission" date="2022-12" db="EMBL/GenBank/DDBJ databases">
        <title>Two new species, Stenotrophomonas aracearum and Stenotrophomonas oahuensis, isolated from Anthurium (Araceae family) in Hawaii.</title>
        <authorList>
            <person name="Chunag S.C."/>
            <person name="Dobhal S."/>
            <person name="Alvarez A."/>
            <person name="Arif M."/>
        </authorList>
    </citation>
    <scope>NUCLEOTIDE SEQUENCE [LARGE SCALE GENOMIC DNA]</scope>
    <source>
        <strain evidence="2 3">A5586</strain>
    </source>
</reference>
<sequence length="163" mass="17850">MHLKALLNRLGIGRRQSTAAEPMFMNMPDDELAAVARTAQKSLAHFRALLAATKEPDASPLVKTYIPDPNGKGMWLWLSVEGETGSGFDARVFEAPAHFPGVTAGSLRFIPDEEVGDWAVIIDGVLHGGYSLRLQRSRLPESERAAYDAYIGAQRYAPLPDLM</sequence>
<accession>A0ABY9YTI0</accession>
<protein>
    <submittedName>
        <fullName evidence="2">DUF2314 domain-containing protein</fullName>
    </submittedName>
</protein>
<dbReference type="Pfam" id="PF10077">
    <property type="entry name" value="DUF2314"/>
    <property type="match status" value="1"/>
</dbReference>
<dbReference type="RefSeq" id="WP_311193297.1">
    <property type="nucleotide sequence ID" value="NZ_CP115541.1"/>
</dbReference>
<dbReference type="EMBL" id="CP115541">
    <property type="protein sequence ID" value="WNH54186.1"/>
    <property type="molecule type" value="Genomic_DNA"/>
</dbReference>